<gene>
    <name evidence="6" type="ORF">EJB05_23426</name>
</gene>
<dbReference type="InterPro" id="IPR050295">
    <property type="entry name" value="Plant_2OG-oxidoreductases"/>
</dbReference>
<keyword evidence="2" id="KW-0479">Metal-binding</keyword>
<dbReference type="InterPro" id="IPR027443">
    <property type="entry name" value="IPNS-like_sf"/>
</dbReference>
<dbReference type="Gene3D" id="2.60.120.330">
    <property type="entry name" value="B-lactam Antibiotic, Isopenicillin N Synthase, Chain"/>
    <property type="match status" value="3"/>
</dbReference>
<protein>
    <recommendedName>
        <fullName evidence="5">Fe2OG dioxygenase domain-containing protein</fullName>
    </recommendedName>
</protein>
<evidence type="ECO:0000256" key="3">
    <source>
        <dbReference type="ARBA" id="ARBA00023002"/>
    </source>
</evidence>
<feature type="domain" description="Fe2OG dioxygenase" evidence="5">
    <location>
        <begin position="831"/>
        <end position="931"/>
    </location>
</feature>
<organism evidence="6 7">
    <name type="scientific">Eragrostis curvula</name>
    <name type="common">weeping love grass</name>
    <dbReference type="NCBI Taxonomy" id="38414"/>
    <lineage>
        <taxon>Eukaryota</taxon>
        <taxon>Viridiplantae</taxon>
        <taxon>Streptophyta</taxon>
        <taxon>Embryophyta</taxon>
        <taxon>Tracheophyta</taxon>
        <taxon>Spermatophyta</taxon>
        <taxon>Magnoliopsida</taxon>
        <taxon>Liliopsida</taxon>
        <taxon>Poales</taxon>
        <taxon>Poaceae</taxon>
        <taxon>PACMAD clade</taxon>
        <taxon>Chloridoideae</taxon>
        <taxon>Eragrostideae</taxon>
        <taxon>Eragrostidinae</taxon>
        <taxon>Eragrostis</taxon>
    </lineage>
</organism>
<evidence type="ECO:0000256" key="4">
    <source>
        <dbReference type="ARBA" id="ARBA00023004"/>
    </source>
</evidence>
<feature type="non-terminal residue" evidence="6">
    <location>
        <position position="1"/>
    </location>
</feature>
<dbReference type="InterPro" id="IPR005123">
    <property type="entry name" value="Oxoglu/Fe-dep_dioxygenase_dom"/>
</dbReference>
<dbReference type="Proteomes" id="UP000324897">
    <property type="component" value="Chromosome 1"/>
</dbReference>
<evidence type="ECO:0000259" key="5">
    <source>
        <dbReference type="PROSITE" id="PS51471"/>
    </source>
</evidence>
<evidence type="ECO:0000256" key="1">
    <source>
        <dbReference type="ARBA" id="ARBA00008056"/>
    </source>
</evidence>
<comment type="caution">
    <text evidence="6">The sequence shown here is derived from an EMBL/GenBank/DDBJ whole genome shotgun (WGS) entry which is preliminary data.</text>
</comment>
<accession>A0A5J9V814</accession>
<dbReference type="FunFam" id="2.60.120.330:FF:000001">
    <property type="entry name" value="Protein SRG1"/>
    <property type="match status" value="1"/>
</dbReference>
<dbReference type="GO" id="GO:0046872">
    <property type="term" value="F:metal ion binding"/>
    <property type="evidence" value="ECO:0007669"/>
    <property type="project" value="UniProtKB-KW"/>
</dbReference>
<evidence type="ECO:0000313" key="7">
    <source>
        <dbReference type="Proteomes" id="UP000324897"/>
    </source>
</evidence>
<evidence type="ECO:0000313" key="6">
    <source>
        <dbReference type="EMBL" id="TVU31728.1"/>
    </source>
</evidence>
<reference evidence="6 7" key="1">
    <citation type="journal article" date="2019" name="Sci. Rep.">
        <title>A high-quality genome of Eragrostis curvula grass provides insights into Poaceae evolution and supports new strategies to enhance forage quality.</title>
        <authorList>
            <person name="Carballo J."/>
            <person name="Santos B.A.C.M."/>
            <person name="Zappacosta D."/>
            <person name="Garbus I."/>
            <person name="Selva J.P."/>
            <person name="Gallo C.A."/>
            <person name="Diaz A."/>
            <person name="Albertini E."/>
            <person name="Caccamo M."/>
            <person name="Echenique V."/>
        </authorList>
    </citation>
    <scope>NUCLEOTIDE SEQUENCE [LARGE SCALE GENOMIC DNA]</scope>
    <source>
        <strain evidence="7">cv. Victoria</strain>
        <tissue evidence="6">Leaf</tissue>
    </source>
</reference>
<dbReference type="AlphaFoldDB" id="A0A5J9V814"/>
<dbReference type="EMBL" id="RWGY01000011">
    <property type="protein sequence ID" value="TVU31728.1"/>
    <property type="molecule type" value="Genomic_DNA"/>
</dbReference>
<sequence length="983" mass="109774">MAHARNTGSLPVGNVQELAKTSTNISDEQVPERYIRVEAGTDEVISRYDSTLEIPVIDLSKLCNPQSSYEERARLGSACQQWGFFQLINHGVPEEVICNLRKDISDFFKLPLEAKKAYSQLPNSLEGYGQVFVVSEEQKLDWADMFYLVLRPNESRDTRFWPAHPPSFRASIDRYSSETAKVVRCLLEFMAMDMGVEPESLLATFQGQPQGFRMNYYPPCRQANKVLGMSPHTDACGLTLLLQVNDVPGLQIRKDGKWFALEALDGAFIVNVGDVLEILSNGRYRSVEHRAVVHPSRERISAAVFHRPCQDALVGPLPELVKNDGDKARYISVVADTIRNNGKVPERYVRPEIKADAVIVNAEGYNLPIIDMSRLLNPEFSEEEIAKLGSACEHWGFFQLVNHGLDEGMLQKIKADITEFFNLPLEEKLAVAIEPNGVQGFGHHFVFSKEQKLDWVDLLFLATRPVEERSLAFWPTKPSTFRDTLDKYSLELANVSTQLLKFMAHNLGVDQDALLGAFKRQPQSVRINYYAPCHQADKVLGLSPHTDGVGMTFLLHVNDVQGLQIKKDGKWFSVESMPGALVVNIGDVLEILTNGKYKSIEHRAIVNPDKERITIAAFHSADIFCTIGPLQDLLKAGQARYKAIDGVEFTKGYFAAKLEVPNVQALAQSCNGSDEQVPERYIRAEAGTDEVIGGHESTSAIPVIDLSKLCDPQSLHEERAKLGSACQQWGFFQLINHGVPNEVIHDLKKDMAEFFELPLEAKKAYSMLPNSLEGYGQAFVVSEDQKLDWADINSIERYSTETAKVARFLLELMAMDMGIEAESLLKVFQGQPQGLRMNYYPPCRQADKVLGLSPHTDAAGLTLQLQVTDVPGLQIKRDGKWFAVDALDGALLVIIGDILEILSNGRYRCAVHRAVVHPSRERISAAVFHRACQDAVVGPLPELVEAGGGKARYRSVGFLDYMKRYFSGKLDGRSQLDSMRIEL</sequence>
<dbReference type="SUPFAM" id="SSF51197">
    <property type="entry name" value="Clavaminate synthase-like"/>
    <property type="match status" value="3"/>
</dbReference>
<feature type="domain" description="Fe2OG dioxygenase" evidence="5">
    <location>
        <begin position="521"/>
        <end position="621"/>
    </location>
</feature>
<evidence type="ECO:0000256" key="2">
    <source>
        <dbReference type="ARBA" id="ARBA00022723"/>
    </source>
</evidence>
<proteinExistence type="inferred from homology"/>
<dbReference type="PROSITE" id="PS51471">
    <property type="entry name" value="FE2OG_OXY"/>
    <property type="match status" value="3"/>
</dbReference>
<dbReference type="OrthoDB" id="288590at2759"/>
<dbReference type="PANTHER" id="PTHR47991">
    <property type="entry name" value="OXOGLUTARATE/IRON-DEPENDENT DIOXYGENASE"/>
    <property type="match status" value="1"/>
</dbReference>
<dbReference type="Pfam" id="PF14226">
    <property type="entry name" value="DIOX_N"/>
    <property type="match status" value="3"/>
</dbReference>
<dbReference type="InterPro" id="IPR044861">
    <property type="entry name" value="IPNS-like_FE2OG_OXY"/>
</dbReference>
<dbReference type="Gramene" id="TVU31728">
    <property type="protein sequence ID" value="TVU31728"/>
    <property type="gene ID" value="EJB05_23426"/>
</dbReference>
<dbReference type="Pfam" id="PF03171">
    <property type="entry name" value="2OG-FeII_Oxy"/>
    <property type="match status" value="3"/>
</dbReference>
<dbReference type="FunFam" id="2.60.120.330:FF:000079">
    <property type="entry name" value="Protein SRG1"/>
    <property type="match status" value="1"/>
</dbReference>
<keyword evidence="3" id="KW-0560">Oxidoreductase</keyword>
<keyword evidence="4" id="KW-0408">Iron</keyword>
<comment type="similarity">
    <text evidence="1">Belongs to the iron/ascorbate-dependent oxidoreductase family.</text>
</comment>
<dbReference type="InterPro" id="IPR026992">
    <property type="entry name" value="DIOX_N"/>
</dbReference>
<dbReference type="GO" id="GO:0016491">
    <property type="term" value="F:oxidoreductase activity"/>
    <property type="evidence" value="ECO:0007669"/>
    <property type="project" value="UniProtKB-KW"/>
</dbReference>
<feature type="domain" description="Fe2OG dioxygenase" evidence="5">
    <location>
        <begin position="208"/>
        <end position="308"/>
    </location>
</feature>
<name>A0A5J9V814_9POAL</name>
<keyword evidence="7" id="KW-1185">Reference proteome</keyword>